<feature type="domain" description="Mutator-like transposase" evidence="1">
    <location>
        <begin position="4"/>
        <end position="74"/>
    </location>
</feature>
<accession>A0ABD0KY84</accession>
<evidence type="ECO:0000313" key="3">
    <source>
        <dbReference type="Proteomes" id="UP001519460"/>
    </source>
</evidence>
<comment type="caution">
    <text evidence="2">The sequence shown here is derived from an EMBL/GenBank/DDBJ whole genome shotgun (WGS) entry which is preliminary data.</text>
</comment>
<name>A0ABD0KY84_9CAEN</name>
<gene>
    <name evidence="2" type="ORF">BaRGS_00016584</name>
</gene>
<sequence length="143" mass="15765">MVVCTATLGDVQPLSEEALGEEFGRQITEAGTHIEHITTDGDAKSAKGVETAMQSVFPGSTVERQADPVHLEDNDKAPCYCPRHQQWRRSSCTRAAGKSWGGDQPGHGQVPAKQAEGVFISERLQQPSDDFRRVTGLVYERRW</sequence>
<dbReference type="AlphaFoldDB" id="A0ABD0KY84"/>
<dbReference type="Pfam" id="PF20700">
    <property type="entry name" value="Mutator"/>
    <property type="match status" value="1"/>
</dbReference>
<dbReference type="EMBL" id="JACVVK020000106">
    <property type="protein sequence ID" value="KAK7492110.1"/>
    <property type="molecule type" value="Genomic_DNA"/>
</dbReference>
<protein>
    <recommendedName>
        <fullName evidence="1">Mutator-like transposase domain-containing protein</fullName>
    </recommendedName>
</protein>
<reference evidence="2 3" key="1">
    <citation type="journal article" date="2023" name="Sci. Data">
        <title>Genome assembly of the Korean intertidal mud-creeper Batillaria attramentaria.</title>
        <authorList>
            <person name="Patra A.K."/>
            <person name="Ho P.T."/>
            <person name="Jun S."/>
            <person name="Lee S.J."/>
            <person name="Kim Y."/>
            <person name="Won Y.J."/>
        </authorList>
    </citation>
    <scope>NUCLEOTIDE SEQUENCE [LARGE SCALE GENOMIC DNA]</scope>
    <source>
        <strain evidence="2">Wonlab-2016</strain>
    </source>
</reference>
<proteinExistence type="predicted"/>
<evidence type="ECO:0000313" key="2">
    <source>
        <dbReference type="EMBL" id="KAK7492110.1"/>
    </source>
</evidence>
<dbReference type="Proteomes" id="UP001519460">
    <property type="component" value="Unassembled WGS sequence"/>
</dbReference>
<organism evidence="2 3">
    <name type="scientific">Batillaria attramentaria</name>
    <dbReference type="NCBI Taxonomy" id="370345"/>
    <lineage>
        <taxon>Eukaryota</taxon>
        <taxon>Metazoa</taxon>
        <taxon>Spiralia</taxon>
        <taxon>Lophotrochozoa</taxon>
        <taxon>Mollusca</taxon>
        <taxon>Gastropoda</taxon>
        <taxon>Caenogastropoda</taxon>
        <taxon>Sorbeoconcha</taxon>
        <taxon>Cerithioidea</taxon>
        <taxon>Batillariidae</taxon>
        <taxon>Batillaria</taxon>
    </lineage>
</organism>
<dbReference type="InterPro" id="IPR049012">
    <property type="entry name" value="Mutator_transp_dom"/>
</dbReference>
<keyword evidence="3" id="KW-1185">Reference proteome</keyword>
<evidence type="ECO:0000259" key="1">
    <source>
        <dbReference type="Pfam" id="PF20700"/>
    </source>
</evidence>